<feature type="compositionally biased region" description="Low complexity" evidence="1">
    <location>
        <begin position="134"/>
        <end position="145"/>
    </location>
</feature>
<evidence type="ECO:0000313" key="3">
    <source>
        <dbReference type="Proteomes" id="UP000187209"/>
    </source>
</evidence>
<dbReference type="AlphaFoldDB" id="A0A1R2AQH1"/>
<proteinExistence type="predicted"/>
<name>A0A1R2AQH1_9CILI</name>
<dbReference type="EMBL" id="MPUH01001648">
    <property type="protein sequence ID" value="OMJ66729.1"/>
    <property type="molecule type" value="Genomic_DNA"/>
</dbReference>
<reference evidence="2 3" key="1">
    <citation type="submission" date="2016-11" db="EMBL/GenBank/DDBJ databases">
        <title>The macronuclear genome of Stentor coeruleus: a giant cell with tiny introns.</title>
        <authorList>
            <person name="Slabodnick M."/>
            <person name="Ruby J.G."/>
            <person name="Reiff S.B."/>
            <person name="Swart E.C."/>
            <person name="Gosai S."/>
            <person name="Prabakaran S."/>
            <person name="Witkowska E."/>
            <person name="Larue G.E."/>
            <person name="Fisher S."/>
            <person name="Freeman R.M."/>
            <person name="Gunawardena J."/>
            <person name="Chu W."/>
            <person name="Stover N.A."/>
            <person name="Gregory B.D."/>
            <person name="Nowacki M."/>
            <person name="Derisi J."/>
            <person name="Roy S.W."/>
            <person name="Marshall W.F."/>
            <person name="Sood P."/>
        </authorList>
    </citation>
    <scope>NUCLEOTIDE SEQUENCE [LARGE SCALE GENOMIC DNA]</scope>
    <source>
        <strain evidence="2">WM001</strain>
    </source>
</reference>
<accession>A0A1R2AQH1</accession>
<evidence type="ECO:0000256" key="1">
    <source>
        <dbReference type="SAM" id="MobiDB-lite"/>
    </source>
</evidence>
<keyword evidence="3" id="KW-1185">Reference proteome</keyword>
<organism evidence="2 3">
    <name type="scientific">Stentor coeruleus</name>
    <dbReference type="NCBI Taxonomy" id="5963"/>
    <lineage>
        <taxon>Eukaryota</taxon>
        <taxon>Sar</taxon>
        <taxon>Alveolata</taxon>
        <taxon>Ciliophora</taxon>
        <taxon>Postciliodesmatophora</taxon>
        <taxon>Heterotrichea</taxon>
        <taxon>Heterotrichida</taxon>
        <taxon>Stentoridae</taxon>
        <taxon>Stentor</taxon>
    </lineage>
</organism>
<feature type="region of interest" description="Disordered" evidence="1">
    <location>
        <begin position="129"/>
        <end position="171"/>
    </location>
</feature>
<dbReference type="Proteomes" id="UP000187209">
    <property type="component" value="Unassembled WGS sequence"/>
</dbReference>
<gene>
    <name evidence="2" type="ORF">SteCoe_36333</name>
</gene>
<sequence length="171" mass="19170">MGERISCLDVNRLSTVQETQNNNKSYTESEITEFVASTNYLSSHEVKKKCKLKIVNFSRICNEKTNVNQRCVDDKVLSPSPARSPEPKTPHFPNRIFSSNASVSSVNLIEKMHCDVSKSPIRTYSFKSVSPVPKYKGTNGYKGNKSPGLVKNIASKRKSAEPIRPKNIKPH</sequence>
<protein>
    <submittedName>
        <fullName evidence="2">Uncharacterized protein</fullName>
    </submittedName>
</protein>
<comment type="caution">
    <text evidence="2">The sequence shown here is derived from an EMBL/GenBank/DDBJ whole genome shotgun (WGS) entry which is preliminary data.</text>
</comment>
<evidence type="ECO:0000313" key="2">
    <source>
        <dbReference type="EMBL" id="OMJ66729.1"/>
    </source>
</evidence>